<dbReference type="Pfam" id="PF21070">
    <property type="entry name" value="IcmF_helical"/>
    <property type="match status" value="1"/>
</dbReference>
<dbReference type="Pfam" id="PF14331">
    <property type="entry name" value="IcmF-related_N"/>
    <property type="match status" value="1"/>
</dbReference>
<dbReference type="PANTHER" id="PTHR36153:SF1">
    <property type="entry name" value="TYPE VI SECRETION SYSTEM COMPONENT TSSM1"/>
    <property type="match status" value="1"/>
</dbReference>
<dbReference type="InterPro" id="IPR027417">
    <property type="entry name" value="P-loop_NTPase"/>
</dbReference>
<keyword evidence="1" id="KW-1133">Transmembrane helix</keyword>
<dbReference type="InterPro" id="IPR048677">
    <property type="entry name" value="TssM1_hel"/>
</dbReference>
<dbReference type="PANTHER" id="PTHR36153">
    <property type="entry name" value="INNER MEMBRANE PROTEIN-RELATED"/>
    <property type="match status" value="1"/>
</dbReference>
<dbReference type="Pfam" id="PF06761">
    <property type="entry name" value="IcmF-related"/>
    <property type="match status" value="1"/>
</dbReference>
<feature type="domain" description="Type VI secretion system component TssM1 N-terminal" evidence="4">
    <location>
        <begin position="210"/>
        <end position="471"/>
    </location>
</feature>
<dbReference type="AlphaFoldDB" id="A0A356LLI3"/>
<evidence type="ECO:0000259" key="3">
    <source>
        <dbReference type="Pfam" id="PF06761"/>
    </source>
</evidence>
<sequence length="1203" mass="135269">MISRFFSFLFSRGLWVFLGLLVISFLIWTVGPSLSVNNWYLLDSREVRLWVIGTIWAIWLLRIIWRKWREGRLNAQLLGQLRKPKPEAELKAMPEAERAEIKVLSERFDEAITLLRNSRFEAGENKSPLARFSKQYLYQLPWYVFIGAPGSGKTTALVNSGLNFPLADRFGKVALKGIGGTRNCDWWFTDEAVLLDTAGRYTTHESDPTGDEQEWKGFLNLLTKYRGRQPINGVMLTVSVADLLSATDTERVAHAAVLRRRLQELREELGIHFPVYVLVTKTDLLSGFEEYFATFSRQELDQIWGFTIPYEQAQKPDFKLMTAYDAEYELLQKRLYEALPDVLAAEQDDTRRALAYLLPQQFAGLRQVLGHFLSDVFSSSKFESVVIPRGIYFTSGTQGGQTFDRVTGQLKKYLKIEGIRDQGSGIPLETGKSYFLHNLLKDVVFPESMLAGLNLKWERRYRTIQWGGYVLLTAVLAVCLLAWLNSYRNNRNYLEHVGDKLPGFNQLSRDIKITESGDVLGLVPFMNATTDLPNGKDFPVESPPVWNTFGLYQGSKIAAAANSIYDETIKQVLLPQVSRRIENALENAPPDDLEYSYEALRAYLMMYDTEHYDPSFLQSWVLSDMQKILPAGYTTQDYDQLKLHINRLFNNGVMSSPFPRNDALIERVRGNLDRHALAERVYSRMLRLLSGQSLTQSTFITLGGAEASTVFFRKSGKPLNEGIPGLYTYNGYWNVFSKSVENVATQLREDDTWVLEIKAGSFADGSNRKLFEDVKKRYFDDYVQYWDNYLADVSVRKPQTMLQSIEIARSLSSSNSPLVKFVKGVALETTLLREDEANQRSLLDRARERVSGSTQSLESMFGATGIDNPIRRDATKEKLEKIVDNHFVQYRELARSAGQGVPPPIEGTTGLLNELYTYLTAADTALRSQSPLPPADVLTKLQAEAGRVPPAVGGVLTDLSVTASRQVAGVRQEKVGEDVNAVLGNFCRRSIAGRYPFGNSSKDVAPNDFARFFGPQQMMDQFFRENLASLVDMSGGKWRFKPGIDGSKGGVAGFLDSFEKASVIRDVYFAAGKLEPSFKVAVRPIDMDPEITQMVMEVDGQTLTYAHGPQVGTTMEWPGKQGSNQVTISLQPQIGTSGISASGPWALNRLLDRASQRQGRSPEVTVATFNIGGRRVTLEFAAYSAKSPFRLSDMRSFRCPGKG</sequence>
<name>A0A356LLI3_9BURK</name>
<dbReference type="NCBIfam" id="TIGR03348">
    <property type="entry name" value="VI_IcmF"/>
    <property type="match status" value="1"/>
</dbReference>
<gene>
    <name evidence="6" type="primary">icmF</name>
    <name evidence="6" type="ORF">DD666_18550</name>
</gene>
<organism evidence="6 7">
    <name type="scientific">Advenella kashmirensis</name>
    <dbReference type="NCBI Taxonomy" id="310575"/>
    <lineage>
        <taxon>Bacteria</taxon>
        <taxon>Pseudomonadati</taxon>
        <taxon>Pseudomonadota</taxon>
        <taxon>Betaproteobacteria</taxon>
        <taxon>Burkholderiales</taxon>
        <taxon>Alcaligenaceae</taxon>
    </lineage>
</organism>
<reference evidence="6 7" key="1">
    <citation type="journal article" date="2018" name="Nat. Biotechnol.">
        <title>A standardized bacterial taxonomy based on genome phylogeny substantially revises the tree of life.</title>
        <authorList>
            <person name="Parks D.H."/>
            <person name="Chuvochina M."/>
            <person name="Waite D.W."/>
            <person name="Rinke C."/>
            <person name="Skarshewski A."/>
            <person name="Chaumeil P.A."/>
            <person name="Hugenholtz P."/>
        </authorList>
    </citation>
    <scope>NUCLEOTIDE SEQUENCE [LARGE SCALE GENOMIC DNA]</scope>
    <source>
        <strain evidence="6">UBA10707</strain>
    </source>
</reference>
<protein>
    <submittedName>
        <fullName evidence="6">Type VI secretion system membrane subunit TssM</fullName>
    </submittedName>
</protein>
<dbReference type="SUPFAM" id="SSF52540">
    <property type="entry name" value="P-loop containing nucleoside triphosphate hydrolases"/>
    <property type="match status" value="1"/>
</dbReference>
<evidence type="ECO:0000259" key="4">
    <source>
        <dbReference type="Pfam" id="PF14331"/>
    </source>
</evidence>
<dbReference type="InterPro" id="IPR053156">
    <property type="entry name" value="T6SS_TssM-like"/>
</dbReference>
<dbReference type="EMBL" id="DOEK01000039">
    <property type="protein sequence ID" value="HBP31395.1"/>
    <property type="molecule type" value="Genomic_DNA"/>
</dbReference>
<evidence type="ECO:0000313" key="6">
    <source>
        <dbReference type="EMBL" id="HBP31395.1"/>
    </source>
</evidence>
<dbReference type="InterPro" id="IPR010623">
    <property type="entry name" value="IcmF_C"/>
</dbReference>
<evidence type="ECO:0000313" key="7">
    <source>
        <dbReference type="Proteomes" id="UP000264036"/>
    </source>
</evidence>
<feature type="domain" description="IcmF-related" evidence="3">
    <location>
        <begin position="524"/>
        <end position="830"/>
    </location>
</feature>
<keyword evidence="1" id="KW-0812">Transmembrane</keyword>
<evidence type="ECO:0000256" key="1">
    <source>
        <dbReference type="SAM" id="Phobius"/>
    </source>
</evidence>
<accession>A0A356LLI3</accession>
<dbReference type="InterPro" id="IPR017731">
    <property type="entry name" value="TssM1-like"/>
</dbReference>
<dbReference type="Pfam" id="PF06744">
    <property type="entry name" value="IcmF_C"/>
    <property type="match status" value="1"/>
</dbReference>
<dbReference type="InterPro" id="IPR009612">
    <property type="entry name" value="IcmF-rel"/>
</dbReference>
<feature type="domain" description="Type VI secretion system IcmF C-terminal" evidence="2">
    <location>
        <begin position="1081"/>
        <end position="1182"/>
    </location>
</feature>
<proteinExistence type="predicted"/>
<evidence type="ECO:0000259" key="2">
    <source>
        <dbReference type="Pfam" id="PF06744"/>
    </source>
</evidence>
<dbReference type="InterPro" id="IPR025743">
    <property type="entry name" value="TssM1_N"/>
</dbReference>
<feature type="transmembrane region" description="Helical" evidence="1">
    <location>
        <begin position="47"/>
        <end position="65"/>
    </location>
</feature>
<evidence type="ECO:0000259" key="5">
    <source>
        <dbReference type="Pfam" id="PF21070"/>
    </source>
</evidence>
<feature type="domain" description="Type VI secretion system component TssM1 helical" evidence="5">
    <location>
        <begin position="988"/>
        <end position="1073"/>
    </location>
</feature>
<feature type="transmembrane region" description="Helical" evidence="1">
    <location>
        <begin position="12"/>
        <end position="35"/>
    </location>
</feature>
<feature type="transmembrane region" description="Helical" evidence="1">
    <location>
        <begin position="466"/>
        <end position="484"/>
    </location>
</feature>
<comment type="caution">
    <text evidence="6">The sequence shown here is derived from an EMBL/GenBank/DDBJ whole genome shotgun (WGS) entry which is preliminary data.</text>
</comment>
<dbReference type="Proteomes" id="UP000264036">
    <property type="component" value="Unassembled WGS sequence"/>
</dbReference>
<keyword evidence="1" id="KW-0472">Membrane</keyword>